<keyword evidence="1" id="KW-0732">Signal</keyword>
<accession>A0A1H7NS23</accession>
<evidence type="ECO:0000313" key="3">
    <source>
        <dbReference type="Proteomes" id="UP000182719"/>
    </source>
</evidence>
<dbReference type="RefSeq" id="WP_075006393.1">
    <property type="nucleotide sequence ID" value="NZ_FOAP01000005.1"/>
</dbReference>
<gene>
    <name evidence="2" type="ORF">SAMN05444354_10547</name>
</gene>
<dbReference type="OrthoDB" id="7156875at2"/>
<dbReference type="SUPFAM" id="SSF53300">
    <property type="entry name" value="vWA-like"/>
    <property type="match status" value="1"/>
</dbReference>
<keyword evidence="3" id="KW-1185">Reference proteome</keyword>
<dbReference type="InterPro" id="IPR036465">
    <property type="entry name" value="vWFA_dom_sf"/>
</dbReference>
<dbReference type="Proteomes" id="UP000182719">
    <property type="component" value="Unassembled WGS sequence"/>
</dbReference>
<feature type="chain" id="PRO_5010311244" evidence="1">
    <location>
        <begin position="27"/>
        <end position="1481"/>
    </location>
</feature>
<protein>
    <submittedName>
        <fullName evidence="2">Type IV pilus assembly protein PilY1</fullName>
    </submittedName>
</protein>
<name>A0A1H7NS23_STIAU</name>
<dbReference type="EMBL" id="FOAP01000005">
    <property type="protein sequence ID" value="SEL26109.1"/>
    <property type="molecule type" value="Genomic_DNA"/>
</dbReference>
<evidence type="ECO:0000256" key="1">
    <source>
        <dbReference type="SAM" id="SignalP"/>
    </source>
</evidence>
<sequence>MHSWTPKLRHLLTGLALLGVAGAASAQLGSGTSDTPACCQLTTSLIQDVLRGNDPSGDERFFSAEGAPPNLHFIIDVSGSMRELPQINNSNYKAFYDATTNGCQNPSLDAFSDSHEWNPSFQYPVPDPGTGLGSDTGFMNLFQDTKYYAMGVWGSSSSPTPQWGSKEEACQKQIGNSWDKPSGSAQYARCLQCLSTKGYFKVFNTTSSDEANTNFILWGRFLNFNPPKYVTAKAVLKQVIKDLRRVRVGISIFTATSQNVQKMKPACNEILSNPEAFSSHRADYIARINSLAFNTSTPLARSLLNAGYYFTSSQDIYRTDFGFGNSSPLGFAYPADFKNEVLTSENRTVCWGCQSSSIILITDGEPNNDTLGGTVVTKIRELNGGKVNCPPSAPCPDASNDANYMLDDVAKLLANRDLQKNTPAVVGSLDTFGDQSLNIYTVGFGINSNLLRNTAEVGNGLYYTAEDANALKAALLSIINNVQTRSTSFSAVASNSLQVRDAGATVIPRFKPARNKAQPWQGYLYRFNLASEKVLGCVPGSTPPIAGDLNGDGDCNDTHLIDKDGHSVIENEQGDFVRLSDSKVRAVPFWEAGAVLKPAVKPNDPDDPERKMRRWKDRKVFTIIDNPDSPDGKIDGKDTPLEFSIANAGKLREYLGISQNEHECDDLKAQLGRASLTPTECAELIIQWYLGADIFTPLPAGETEPYDRPFFLQDIFHSAPVSVDPPISKFFCNFSTQCSQTLFSNIGAKNQQGYTDVLTGDAYDKYVKERGERDKIILVGSNGGMIHAFHNGSFESKDTYTGMGTYDAGTGQELWAFVPPDMLPKMRPNLGKHGYFTDGTPMVRDVWIDGSGTEVSERDAKKQWDEYRTVAVVGSGRGGVHRFALDLTSLLAENFDSEPNKVETVFQKPGVFLWMWPQPCDELSLQLGESFTNYAPMPPPLIPVAVEPATDNALAALADASDGASPQPAQPPMIANQEARERWVVLFNGGYDAFMSRGRGIAMVDIASGHTMWSFFHGDGKRRSEHLLYPFATGVTTQDIGEAIKPYQDADTLMDTATVGDFGGQMWVFRFWKPGKWDASTKKISNWFAARTFRVTPDSGNANNEEVRAPFTTMAVNAIQPGTGYMRTFIGTSDSQNLYDRGSVCRLSNPHACAVQGCSVNNTVSIKRGNTLAWNSTAPFQGKALDTAQTYSTKQEAVGACGGVEAQVSWSYAGSCGYNSSGSIKYACSGSTSSWSCAQPTNNWVTINFPNDSQPYSQYYYGFHSYGGETRRFDKLPVNGQTEDDDSAADTFETSMMLTQASLTNVSQFDNGGFENGTTEADAAGPGWFIRYAQANERTGNTGTLANGCMLWSSFEPSGASGAVCSTTGDNKARIYQADFATGRANCASSFFEDNKWKRYQTFTTVAVPPSFSTRLTMVNGQISLDLPLIAAGLKREGSDEQGVPTQELAKSDSAVKALYQIELDRKAHDCRHEGRNCDSP</sequence>
<feature type="signal peptide" evidence="1">
    <location>
        <begin position="1"/>
        <end position="26"/>
    </location>
</feature>
<reference evidence="3" key="1">
    <citation type="submission" date="2016-10" db="EMBL/GenBank/DDBJ databases">
        <authorList>
            <person name="Varghese N."/>
            <person name="Submissions S."/>
        </authorList>
    </citation>
    <scope>NUCLEOTIDE SEQUENCE [LARGE SCALE GENOMIC DNA]</scope>
    <source>
        <strain evidence="3">DSM 17044</strain>
    </source>
</reference>
<evidence type="ECO:0000313" key="2">
    <source>
        <dbReference type="EMBL" id="SEL26109.1"/>
    </source>
</evidence>
<organism evidence="2 3">
    <name type="scientific">Stigmatella aurantiaca</name>
    <dbReference type="NCBI Taxonomy" id="41"/>
    <lineage>
        <taxon>Bacteria</taxon>
        <taxon>Pseudomonadati</taxon>
        <taxon>Myxococcota</taxon>
        <taxon>Myxococcia</taxon>
        <taxon>Myxococcales</taxon>
        <taxon>Cystobacterineae</taxon>
        <taxon>Archangiaceae</taxon>
        <taxon>Stigmatella</taxon>
    </lineage>
</organism>
<dbReference type="Gene3D" id="3.40.50.410">
    <property type="entry name" value="von Willebrand factor, type A domain"/>
    <property type="match status" value="1"/>
</dbReference>
<proteinExistence type="predicted"/>